<gene>
    <name evidence="2" type="ORF">K8U77_09635</name>
</gene>
<keyword evidence="2" id="KW-0808">Transferase</keyword>
<dbReference type="CDD" id="cd04301">
    <property type="entry name" value="NAT_SF"/>
    <property type="match status" value="1"/>
</dbReference>
<dbReference type="PANTHER" id="PTHR43451">
    <property type="entry name" value="ACETYLTRANSFERASE (GNAT) FAMILY PROTEIN"/>
    <property type="match status" value="1"/>
</dbReference>
<evidence type="ECO:0000313" key="2">
    <source>
        <dbReference type="EMBL" id="HJF66358.1"/>
    </source>
</evidence>
<dbReference type="Gene3D" id="3.40.50.300">
    <property type="entry name" value="P-loop containing nucleotide triphosphate hydrolases"/>
    <property type="match status" value="1"/>
</dbReference>
<dbReference type="SUPFAM" id="SSF55729">
    <property type="entry name" value="Acyl-CoA N-acyltransferases (Nat)"/>
    <property type="match status" value="1"/>
</dbReference>
<feature type="domain" description="N-acetyltransferase" evidence="1">
    <location>
        <begin position="192"/>
        <end position="322"/>
    </location>
</feature>
<dbReference type="Gene3D" id="3.40.630.30">
    <property type="match status" value="1"/>
</dbReference>
<name>A0A9D2UYE6_9ACTN</name>
<dbReference type="InterPro" id="IPR027417">
    <property type="entry name" value="P-loop_NTPase"/>
</dbReference>
<dbReference type="AlphaFoldDB" id="A0A9D2UYE6"/>
<dbReference type="SUPFAM" id="SSF52540">
    <property type="entry name" value="P-loop containing nucleoside triphosphate hydrolases"/>
    <property type="match status" value="1"/>
</dbReference>
<dbReference type="InterPro" id="IPR052564">
    <property type="entry name" value="N-acetyltrans/Recomb-assoc"/>
</dbReference>
<dbReference type="EMBL" id="DYWI01000192">
    <property type="protein sequence ID" value="HJF66358.1"/>
    <property type="molecule type" value="Genomic_DNA"/>
</dbReference>
<reference evidence="2" key="2">
    <citation type="submission" date="2021-09" db="EMBL/GenBank/DDBJ databases">
        <authorList>
            <person name="Gilroy R."/>
        </authorList>
    </citation>
    <scope>NUCLEOTIDE SEQUENCE</scope>
    <source>
        <strain evidence="2">ChiGjej6B6-11269</strain>
    </source>
</reference>
<sequence>MIILIAGASHTGKTALAQRLLERYRYPVLSLDLLKMGLIRSGQTSLTPEDDELLTPYVWSIASEMIKTAIENDQNLIVEGCYIPFDWQEDFPPAYLEHIRYWCLVMSERYIRSHAGSVRAFANVAEKRLHDGIDFDELVCDNTLALAECQRRGLPYCLLEHGYDVDEWTVAPLSRDYAKEAARLFHTTVHTVNARDYSPSQVDAWAPNDEAFLESIAAKLAGQRGICIKECGILLGFGTLDENSDIDMLYVHKDRQGQGIARRILLELEAIAIASGKTTVSADASLTAQPFFERMGYATVRKQTVMRRGVELTNSRMEKRLTRGE</sequence>
<reference evidence="2" key="1">
    <citation type="journal article" date="2021" name="PeerJ">
        <title>Extensive microbial diversity within the chicken gut microbiome revealed by metagenomics and culture.</title>
        <authorList>
            <person name="Gilroy R."/>
            <person name="Ravi A."/>
            <person name="Getino M."/>
            <person name="Pursley I."/>
            <person name="Horton D.L."/>
            <person name="Alikhan N.F."/>
            <person name="Baker D."/>
            <person name="Gharbi K."/>
            <person name="Hall N."/>
            <person name="Watson M."/>
            <person name="Adriaenssens E.M."/>
            <person name="Foster-Nyarko E."/>
            <person name="Jarju S."/>
            <person name="Secka A."/>
            <person name="Antonio M."/>
            <person name="Oren A."/>
            <person name="Chaudhuri R.R."/>
            <person name="La Ragione R."/>
            <person name="Hildebrand F."/>
            <person name="Pallen M.J."/>
        </authorList>
    </citation>
    <scope>NUCLEOTIDE SEQUENCE</scope>
    <source>
        <strain evidence="2">ChiGjej6B6-11269</strain>
    </source>
</reference>
<comment type="caution">
    <text evidence="2">The sequence shown here is derived from an EMBL/GenBank/DDBJ whole genome shotgun (WGS) entry which is preliminary data.</text>
</comment>
<dbReference type="Proteomes" id="UP000786989">
    <property type="component" value="Unassembled WGS sequence"/>
</dbReference>
<evidence type="ECO:0000259" key="1">
    <source>
        <dbReference type="PROSITE" id="PS51186"/>
    </source>
</evidence>
<dbReference type="InterPro" id="IPR000182">
    <property type="entry name" value="GNAT_dom"/>
</dbReference>
<dbReference type="EC" id="2.3.1.-" evidence="2"/>
<proteinExistence type="predicted"/>
<accession>A0A9D2UYE6</accession>
<keyword evidence="2" id="KW-0012">Acyltransferase</keyword>
<organism evidence="2 3">
    <name type="scientific">Slackia equolifaciens</name>
    <dbReference type="NCBI Taxonomy" id="498718"/>
    <lineage>
        <taxon>Bacteria</taxon>
        <taxon>Bacillati</taxon>
        <taxon>Actinomycetota</taxon>
        <taxon>Coriobacteriia</taxon>
        <taxon>Eggerthellales</taxon>
        <taxon>Eggerthellaceae</taxon>
        <taxon>Slackia</taxon>
    </lineage>
</organism>
<protein>
    <submittedName>
        <fullName evidence="2">GNAT family N-acetyltransferase</fullName>
        <ecNumber evidence="2">2.3.1.-</ecNumber>
    </submittedName>
</protein>
<evidence type="ECO:0000313" key="3">
    <source>
        <dbReference type="Proteomes" id="UP000786989"/>
    </source>
</evidence>
<dbReference type="InterPro" id="IPR016181">
    <property type="entry name" value="Acyl_CoA_acyltransferase"/>
</dbReference>
<dbReference type="Pfam" id="PF13673">
    <property type="entry name" value="Acetyltransf_10"/>
    <property type="match status" value="1"/>
</dbReference>
<dbReference type="PROSITE" id="PS51186">
    <property type="entry name" value="GNAT"/>
    <property type="match status" value="1"/>
</dbReference>
<dbReference type="PANTHER" id="PTHR43451:SF1">
    <property type="entry name" value="ACETYLTRANSFERASE"/>
    <property type="match status" value="1"/>
</dbReference>
<dbReference type="GO" id="GO:0016747">
    <property type="term" value="F:acyltransferase activity, transferring groups other than amino-acyl groups"/>
    <property type="evidence" value="ECO:0007669"/>
    <property type="project" value="InterPro"/>
</dbReference>